<dbReference type="AlphaFoldDB" id="A0A517PT04"/>
<organism evidence="1 2">
    <name type="scientific">Gimesia chilikensis</name>
    <dbReference type="NCBI Taxonomy" id="2605989"/>
    <lineage>
        <taxon>Bacteria</taxon>
        <taxon>Pseudomonadati</taxon>
        <taxon>Planctomycetota</taxon>
        <taxon>Planctomycetia</taxon>
        <taxon>Planctomycetales</taxon>
        <taxon>Planctomycetaceae</taxon>
        <taxon>Gimesia</taxon>
    </lineage>
</organism>
<dbReference type="EMBL" id="CP036266">
    <property type="protein sequence ID" value="QDT22500.1"/>
    <property type="molecule type" value="Genomic_DNA"/>
</dbReference>
<evidence type="ECO:0000313" key="2">
    <source>
        <dbReference type="Proteomes" id="UP000320421"/>
    </source>
</evidence>
<name>A0A517PT04_9PLAN</name>
<dbReference type="RefSeq" id="WP_145188426.1">
    <property type="nucleotide sequence ID" value="NZ_CP036266.1"/>
</dbReference>
<keyword evidence="2" id="KW-1185">Reference proteome</keyword>
<proteinExistence type="predicted"/>
<sequence length="330" mass="37035">MKFLKSLKSQQRQIIEKIQFIMQMIATGATGKTAIQTAWFEEAVDIPLSSGLTFGTEDPMMANEILQDLRRRRDEAESGGYNTSQDAYEMRFELCEAEDAVAELITNEAIGQVLTGTNSSSTDLEMHEYENLLERASNSHALLPMVAVPPLGGSRQDEQRFMEDNRLVAKYLSTALRRHGDRASCSVGIVVTKLDSLFDSEEEARNELTDELLMRWLRPLVQVVNQSQKVFSAAIIPTSAFGWQNAEPIVSPSESGATTMYRLKDRYAESYNTTPLLLWTLLNGLLPVQYERTSAEQEAAVSRVVHMLASDLEHMPHWCIPIKEAGRSLI</sequence>
<gene>
    <name evidence="1" type="ORF">HG66A1_43080</name>
</gene>
<evidence type="ECO:0000313" key="1">
    <source>
        <dbReference type="EMBL" id="QDT22500.1"/>
    </source>
</evidence>
<dbReference type="Proteomes" id="UP000320421">
    <property type="component" value="Chromosome"/>
</dbReference>
<protein>
    <submittedName>
        <fullName evidence="1">Uncharacterized protein</fullName>
    </submittedName>
</protein>
<reference evidence="1 2" key="1">
    <citation type="submission" date="2019-02" db="EMBL/GenBank/DDBJ databases">
        <title>Deep-cultivation of Planctomycetes and their phenomic and genomic characterization uncovers novel biology.</title>
        <authorList>
            <person name="Wiegand S."/>
            <person name="Jogler M."/>
            <person name="Boedeker C."/>
            <person name="Pinto D."/>
            <person name="Vollmers J."/>
            <person name="Rivas-Marin E."/>
            <person name="Kohn T."/>
            <person name="Peeters S.H."/>
            <person name="Heuer A."/>
            <person name="Rast P."/>
            <person name="Oberbeckmann S."/>
            <person name="Bunk B."/>
            <person name="Jeske O."/>
            <person name="Meyerdierks A."/>
            <person name="Storesund J.E."/>
            <person name="Kallscheuer N."/>
            <person name="Luecker S."/>
            <person name="Lage O.M."/>
            <person name="Pohl T."/>
            <person name="Merkel B.J."/>
            <person name="Hornburger P."/>
            <person name="Mueller R.-W."/>
            <person name="Bruemmer F."/>
            <person name="Labrenz M."/>
            <person name="Spormann A.M."/>
            <person name="Op den Camp H."/>
            <person name="Overmann J."/>
            <person name="Amann R."/>
            <person name="Jetten M.S.M."/>
            <person name="Mascher T."/>
            <person name="Medema M.H."/>
            <person name="Devos D.P."/>
            <person name="Kaster A.-K."/>
            <person name="Ovreas L."/>
            <person name="Rohde M."/>
            <person name="Galperin M.Y."/>
            <person name="Jogler C."/>
        </authorList>
    </citation>
    <scope>NUCLEOTIDE SEQUENCE [LARGE SCALE GENOMIC DNA]</scope>
    <source>
        <strain evidence="1 2">HG66A1</strain>
    </source>
</reference>
<accession>A0A517PT04</accession>